<sequence length="215" mass="25065">MKDVNYFVKLSTYAKSLLDTLPIEKEPQPLQYAVEKLYGKLKQIKEDEVEKLKILWVKKNFIQELPKKKDSIGLNTIGSLTDRFTILIIKEWCLRNKSNNVQNANNLFENQTKDIIRCLANSVPGNSAINSKITNIKTDVIAQDWEEAFFGLLAVNLVLWESQEVLYIKDISLLPAEELRAYIHWFAHGNMERNVLMELCESRYWEKINSLKNEK</sequence>
<accession>A0A1G8C9K6</accession>
<dbReference type="Proteomes" id="UP000199274">
    <property type="component" value="Unassembled WGS sequence"/>
</dbReference>
<keyword evidence="2" id="KW-1185">Reference proteome</keyword>
<dbReference type="AlphaFoldDB" id="A0A1G8C9K6"/>
<dbReference type="EMBL" id="FNDB01000007">
    <property type="protein sequence ID" value="SDH42078.1"/>
    <property type="molecule type" value="Genomic_DNA"/>
</dbReference>
<organism evidence="1 2">
    <name type="scientific">Flavobacterium omnivorum</name>
    <dbReference type="NCBI Taxonomy" id="178355"/>
    <lineage>
        <taxon>Bacteria</taxon>
        <taxon>Pseudomonadati</taxon>
        <taxon>Bacteroidota</taxon>
        <taxon>Flavobacteriia</taxon>
        <taxon>Flavobacteriales</taxon>
        <taxon>Flavobacteriaceae</taxon>
        <taxon>Flavobacterium</taxon>
    </lineage>
</organism>
<proteinExistence type="predicted"/>
<gene>
    <name evidence="1" type="ORF">SAMN04488062_10787</name>
</gene>
<dbReference type="STRING" id="178355.SAMN04488062_10787"/>
<evidence type="ECO:0000313" key="1">
    <source>
        <dbReference type="EMBL" id="SDH42078.1"/>
    </source>
</evidence>
<name>A0A1G8C9K6_9FLAO</name>
<protein>
    <submittedName>
        <fullName evidence="1">Uncharacterized protein</fullName>
    </submittedName>
</protein>
<evidence type="ECO:0000313" key="2">
    <source>
        <dbReference type="Proteomes" id="UP000199274"/>
    </source>
</evidence>
<reference evidence="2" key="1">
    <citation type="submission" date="2016-10" db="EMBL/GenBank/DDBJ databases">
        <authorList>
            <person name="Varghese N."/>
            <person name="Submissions S."/>
        </authorList>
    </citation>
    <scope>NUCLEOTIDE SEQUENCE [LARGE SCALE GENOMIC DNA]</scope>
    <source>
        <strain evidence="2">CGMCC 1.2747</strain>
    </source>
</reference>